<dbReference type="InterPro" id="IPR035965">
    <property type="entry name" value="PAS-like_dom_sf"/>
</dbReference>
<dbReference type="PROSITE" id="PS50112">
    <property type="entry name" value="PAS"/>
    <property type="match status" value="1"/>
</dbReference>
<dbReference type="CDD" id="cd00130">
    <property type="entry name" value="PAS"/>
    <property type="match status" value="1"/>
</dbReference>
<keyword evidence="1" id="KW-0808">Transferase</keyword>
<evidence type="ECO:0000259" key="4">
    <source>
        <dbReference type="PROSITE" id="PS50883"/>
    </source>
</evidence>
<gene>
    <name evidence="6" type="ORF">JQX08_20895</name>
</gene>
<keyword evidence="2" id="KW-1133">Transmembrane helix</keyword>
<dbReference type="Gene3D" id="3.30.450.20">
    <property type="entry name" value="PAS domain"/>
    <property type="match status" value="1"/>
</dbReference>
<dbReference type="NCBIfam" id="TIGR00229">
    <property type="entry name" value="sensory_box"/>
    <property type="match status" value="1"/>
</dbReference>
<dbReference type="CDD" id="cd01949">
    <property type="entry name" value="GGDEF"/>
    <property type="match status" value="1"/>
</dbReference>
<dbReference type="RefSeq" id="WP_205350362.1">
    <property type="nucleotide sequence ID" value="NZ_JAFEUP010000007.1"/>
</dbReference>
<protein>
    <submittedName>
        <fullName evidence="6">EAL domain-containing protein</fullName>
    </submittedName>
</protein>
<dbReference type="InterPro" id="IPR035919">
    <property type="entry name" value="EAL_sf"/>
</dbReference>
<name>A0ABS2IMS7_9GAMM</name>
<dbReference type="PROSITE" id="PS50883">
    <property type="entry name" value="EAL"/>
    <property type="match status" value="1"/>
</dbReference>
<dbReference type="InterPro" id="IPR043128">
    <property type="entry name" value="Rev_trsase/Diguanyl_cyclase"/>
</dbReference>
<dbReference type="SUPFAM" id="SSF55785">
    <property type="entry name" value="PYP-like sensor domain (PAS domain)"/>
    <property type="match status" value="1"/>
</dbReference>
<dbReference type="EMBL" id="JAFEUP010000007">
    <property type="protein sequence ID" value="MBM7063183.1"/>
    <property type="molecule type" value="Genomic_DNA"/>
</dbReference>
<keyword evidence="7" id="KW-1185">Reference proteome</keyword>
<organism evidence="6 7">
    <name type="scientific">Zestomonas insulae</name>
    <dbReference type="NCBI Taxonomy" id="2809017"/>
    <lineage>
        <taxon>Bacteria</taxon>
        <taxon>Pseudomonadati</taxon>
        <taxon>Pseudomonadota</taxon>
        <taxon>Gammaproteobacteria</taxon>
        <taxon>Pseudomonadales</taxon>
        <taxon>Pseudomonadaceae</taxon>
        <taxon>Zestomonas</taxon>
    </lineage>
</organism>
<evidence type="ECO:0000256" key="2">
    <source>
        <dbReference type="SAM" id="Phobius"/>
    </source>
</evidence>
<feature type="domain" description="PAS" evidence="3">
    <location>
        <begin position="243"/>
        <end position="316"/>
    </location>
</feature>
<dbReference type="PROSITE" id="PS50887">
    <property type="entry name" value="GGDEF"/>
    <property type="match status" value="1"/>
</dbReference>
<keyword evidence="1" id="KW-0418">Kinase</keyword>
<feature type="transmembrane region" description="Helical" evidence="2">
    <location>
        <begin position="202"/>
        <end position="224"/>
    </location>
</feature>
<dbReference type="Gene3D" id="3.30.70.270">
    <property type="match status" value="1"/>
</dbReference>
<evidence type="ECO:0000259" key="5">
    <source>
        <dbReference type="PROSITE" id="PS50887"/>
    </source>
</evidence>
<feature type="domain" description="GGDEF" evidence="5">
    <location>
        <begin position="404"/>
        <end position="537"/>
    </location>
</feature>
<keyword evidence="2" id="KW-0812">Transmembrane</keyword>
<proteinExistence type="predicted"/>
<evidence type="ECO:0000256" key="1">
    <source>
        <dbReference type="ARBA" id="ARBA00022777"/>
    </source>
</evidence>
<evidence type="ECO:0000259" key="3">
    <source>
        <dbReference type="PROSITE" id="PS50112"/>
    </source>
</evidence>
<dbReference type="InterPro" id="IPR052155">
    <property type="entry name" value="Biofilm_reg_signaling"/>
</dbReference>
<dbReference type="PANTHER" id="PTHR44757:SF4">
    <property type="entry name" value="DIGUANYLATE CYCLASE DGCE-RELATED"/>
    <property type="match status" value="1"/>
</dbReference>
<dbReference type="InterPro" id="IPR001633">
    <property type="entry name" value="EAL_dom"/>
</dbReference>
<dbReference type="CDD" id="cd01948">
    <property type="entry name" value="EAL"/>
    <property type="match status" value="1"/>
</dbReference>
<dbReference type="NCBIfam" id="TIGR00254">
    <property type="entry name" value="GGDEF"/>
    <property type="match status" value="1"/>
</dbReference>
<accession>A0ABS2IMS7</accession>
<dbReference type="Pfam" id="PF08448">
    <property type="entry name" value="PAS_4"/>
    <property type="match status" value="1"/>
</dbReference>
<comment type="caution">
    <text evidence="6">The sequence shown here is derived from an EMBL/GenBank/DDBJ whole genome shotgun (WGS) entry which is preliminary data.</text>
</comment>
<dbReference type="Pfam" id="PF00563">
    <property type="entry name" value="EAL"/>
    <property type="match status" value="1"/>
</dbReference>
<dbReference type="InterPro" id="IPR029787">
    <property type="entry name" value="Nucleotide_cyclase"/>
</dbReference>
<keyword evidence="2" id="KW-0472">Membrane</keyword>
<dbReference type="Proteomes" id="UP000717995">
    <property type="component" value="Unassembled WGS sequence"/>
</dbReference>
<dbReference type="SUPFAM" id="SSF55073">
    <property type="entry name" value="Nucleotide cyclase"/>
    <property type="match status" value="1"/>
</dbReference>
<dbReference type="InterPro" id="IPR013656">
    <property type="entry name" value="PAS_4"/>
</dbReference>
<feature type="domain" description="EAL" evidence="4">
    <location>
        <begin position="548"/>
        <end position="805"/>
    </location>
</feature>
<feature type="transmembrane region" description="Helical" evidence="2">
    <location>
        <begin position="12"/>
        <end position="37"/>
    </location>
</feature>
<sequence>MKSERMHGRPHLFGLIWPFVGIGVLQALLVLLSLSLLSSVRAYINGESLWSKGQKDAIYALSLYVDSGREADFQRYLTAISVPLGDHRARLAMNEPRLDRAVAEEGLLQGGNHPQDFAGMIGLYRYLGRISYLEQAIGLWAAADEGLLQLDKLGWEIYLGVQSGAAGSAQLSAWKTQIFALNEQLTPLEKAFSDTLGEGARAIADVLLAVNLGTALLLILLAVLRTRNLLERSAGFEEALHREQERAQVTLASIGDAVLTLDAQGRLDYLNPAAEQLIGWRAAQACGLPLGELLQLSDEQQQERLDELLEPLLDGSAGSTSIGSRHLLRADGSAVSVSLVAAPIHRSGTVSGAVLVFHDMTRERQYIANLSWQASHDVLTGLVNRREFDHRLRRALDDLQRHATQHALLYLDLDQFKVINDTCGHAAGDQLLRQVCAQLQGCLRDSDTLARLGGDEFGILLENCPPEPALRIAESLRQAVQTLHFSWQGRLFSIGVSIGLVCLDQRRTSLEEALRAADVACYMAKEKGRNRVQYYHPDDSELSLRYGELAWVQRIHQALDEQRFCLYAQEIMAADSLDDDGLHIELLVRLRDEDGQLVPPIQFIPAAERYGLMPLIDRWVVGRAFAILVERQQGGQVPIATCAINLSGATIGDEHFLAFLRAQFREHGIAPPQICFEITETSAIANLDSAVSFIRELQELGCRFALDDFGAGMSSFAYLKHLPVDYLKIDGGFVRDMLNDPIDRAMVEMISHLGRVMGKRTIAEFVENRETREALGDIGVDYVQGFGIARPRPFTHDSALLQENATLGV</sequence>
<dbReference type="Gene3D" id="3.20.20.450">
    <property type="entry name" value="EAL domain"/>
    <property type="match status" value="1"/>
</dbReference>
<dbReference type="SMART" id="SM00091">
    <property type="entry name" value="PAS"/>
    <property type="match status" value="1"/>
</dbReference>
<evidence type="ECO:0000313" key="6">
    <source>
        <dbReference type="EMBL" id="MBM7063183.1"/>
    </source>
</evidence>
<dbReference type="Pfam" id="PF00990">
    <property type="entry name" value="GGDEF"/>
    <property type="match status" value="1"/>
</dbReference>
<reference evidence="6 7" key="1">
    <citation type="submission" date="2021-02" db="EMBL/GenBank/DDBJ databases">
        <authorList>
            <person name="Lee D.-H."/>
        </authorList>
    </citation>
    <scope>NUCLEOTIDE SEQUENCE [LARGE SCALE GENOMIC DNA]</scope>
    <source>
        <strain evidence="6 7">UL073</strain>
    </source>
</reference>
<evidence type="ECO:0000313" key="7">
    <source>
        <dbReference type="Proteomes" id="UP000717995"/>
    </source>
</evidence>
<dbReference type="InterPro" id="IPR000160">
    <property type="entry name" value="GGDEF_dom"/>
</dbReference>
<dbReference type="SUPFAM" id="SSF141868">
    <property type="entry name" value="EAL domain-like"/>
    <property type="match status" value="1"/>
</dbReference>
<dbReference type="SMART" id="SM00052">
    <property type="entry name" value="EAL"/>
    <property type="match status" value="1"/>
</dbReference>
<dbReference type="SMART" id="SM00267">
    <property type="entry name" value="GGDEF"/>
    <property type="match status" value="1"/>
</dbReference>
<dbReference type="PANTHER" id="PTHR44757">
    <property type="entry name" value="DIGUANYLATE CYCLASE DGCP"/>
    <property type="match status" value="1"/>
</dbReference>
<dbReference type="InterPro" id="IPR000014">
    <property type="entry name" value="PAS"/>
</dbReference>